<evidence type="ECO:0000313" key="3">
    <source>
        <dbReference type="Proteomes" id="UP000271098"/>
    </source>
</evidence>
<reference evidence="2 3" key="2">
    <citation type="submission" date="2018-11" db="EMBL/GenBank/DDBJ databases">
        <authorList>
            <consortium name="Pathogen Informatics"/>
        </authorList>
    </citation>
    <scope>NUCLEOTIDE SEQUENCE [LARGE SCALE GENOMIC DNA]</scope>
</reference>
<feature type="region of interest" description="Disordered" evidence="1">
    <location>
        <begin position="1"/>
        <end position="59"/>
    </location>
</feature>
<proteinExistence type="predicted"/>
<protein>
    <submittedName>
        <fullName evidence="2 4">Uncharacterized protein</fullName>
    </submittedName>
</protein>
<evidence type="ECO:0000313" key="4">
    <source>
        <dbReference type="WBParaSite" id="GPUH_0002499401-mRNA-1"/>
    </source>
</evidence>
<evidence type="ECO:0000256" key="1">
    <source>
        <dbReference type="SAM" id="MobiDB-lite"/>
    </source>
</evidence>
<feature type="compositionally biased region" description="Polar residues" evidence="1">
    <location>
        <begin position="1"/>
        <end position="28"/>
    </location>
</feature>
<gene>
    <name evidence="2" type="ORF">GPUH_LOCUS24963</name>
</gene>
<feature type="compositionally biased region" description="Polar residues" evidence="1">
    <location>
        <begin position="34"/>
        <end position="54"/>
    </location>
</feature>
<dbReference type="WBParaSite" id="GPUH_0002499401-mRNA-1">
    <property type="protein sequence ID" value="GPUH_0002499401-mRNA-1"/>
    <property type="gene ID" value="GPUH_0002499401"/>
</dbReference>
<sequence>MEITTAPNLPASDSGNAGVSANNRSTESAMEITTAPNLPASDSGNAGVSANNRCTESDAVDETRGSFSVNISRLSRQLYRWMSMLDDDGGDIIGPARKHAVDETRGSFSVNISRLSRQLYRWMSMLDDDGGDIIGPARKRKCFFRYIVQHALLCMLCHFERYFL</sequence>
<dbReference type="Proteomes" id="UP000271098">
    <property type="component" value="Unassembled WGS sequence"/>
</dbReference>
<dbReference type="EMBL" id="UYRT01103188">
    <property type="protein sequence ID" value="VDN43565.1"/>
    <property type="molecule type" value="Genomic_DNA"/>
</dbReference>
<accession>A0A183EVH3</accession>
<evidence type="ECO:0000313" key="2">
    <source>
        <dbReference type="EMBL" id="VDN43565.1"/>
    </source>
</evidence>
<dbReference type="AlphaFoldDB" id="A0A183EVH3"/>
<keyword evidence="3" id="KW-1185">Reference proteome</keyword>
<organism evidence="4">
    <name type="scientific">Gongylonema pulchrum</name>
    <dbReference type="NCBI Taxonomy" id="637853"/>
    <lineage>
        <taxon>Eukaryota</taxon>
        <taxon>Metazoa</taxon>
        <taxon>Ecdysozoa</taxon>
        <taxon>Nematoda</taxon>
        <taxon>Chromadorea</taxon>
        <taxon>Rhabditida</taxon>
        <taxon>Spirurina</taxon>
        <taxon>Spiruromorpha</taxon>
        <taxon>Spiruroidea</taxon>
        <taxon>Gongylonematidae</taxon>
        <taxon>Gongylonema</taxon>
    </lineage>
</organism>
<reference evidence="4" key="1">
    <citation type="submission" date="2016-06" db="UniProtKB">
        <authorList>
            <consortium name="WormBaseParasite"/>
        </authorList>
    </citation>
    <scope>IDENTIFICATION</scope>
</reference>
<name>A0A183EVH3_9BILA</name>